<gene>
    <name evidence="3" type="ORF">EXIGLDRAFT_747813</name>
</gene>
<accession>A0A165KB69</accession>
<feature type="coiled-coil region" evidence="1">
    <location>
        <begin position="25"/>
        <end position="59"/>
    </location>
</feature>
<name>A0A165KB69_EXIGL</name>
<reference evidence="3 4" key="1">
    <citation type="journal article" date="2016" name="Mol. Biol. Evol.">
        <title>Comparative Genomics of Early-Diverging Mushroom-Forming Fungi Provides Insights into the Origins of Lignocellulose Decay Capabilities.</title>
        <authorList>
            <person name="Nagy L.G."/>
            <person name="Riley R."/>
            <person name="Tritt A."/>
            <person name="Adam C."/>
            <person name="Daum C."/>
            <person name="Floudas D."/>
            <person name="Sun H."/>
            <person name="Yadav J.S."/>
            <person name="Pangilinan J."/>
            <person name="Larsson K.H."/>
            <person name="Matsuura K."/>
            <person name="Barry K."/>
            <person name="Labutti K."/>
            <person name="Kuo R."/>
            <person name="Ohm R.A."/>
            <person name="Bhattacharya S.S."/>
            <person name="Shirouzu T."/>
            <person name="Yoshinaga Y."/>
            <person name="Martin F.M."/>
            <person name="Grigoriev I.V."/>
            <person name="Hibbett D.S."/>
        </authorList>
    </citation>
    <scope>NUCLEOTIDE SEQUENCE [LARGE SCALE GENOMIC DNA]</scope>
    <source>
        <strain evidence="3 4">HHB12029</strain>
    </source>
</reference>
<feature type="compositionally biased region" description="Polar residues" evidence="2">
    <location>
        <begin position="127"/>
        <end position="141"/>
    </location>
</feature>
<evidence type="ECO:0000313" key="3">
    <source>
        <dbReference type="EMBL" id="KZV96076.1"/>
    </source>
</evidence>
<dbReference type="InParanoid" id="A0A165KB69"/>
<sequence length="341" mass="36768">MRRLQARLRPVRTACEWTAQVDQRRALTKEQLADVNRRIAELEHAKRVSDEKNRLLQAENDALKDTLRDNGIALPEPSSFGSAGSSPSLQSSFFPSPAGPTSSLPSTSDAEQGHSPGMLSVDYRPRSGSSSYPAGHPTQNRTRSKSDPYLHPHANPAFVGKGLTIPGVNNHNNEGGFIAHAHTQSAPVLQITTANEDENESDGFATSGYSSYGYDTPSPASSAYDLPPQSPYPTTPNSPFLSAPASPYIQNHGPTMTTSVFDVPSSPVKNAVVLNHSVFKSEVDLHPSPFLPTYAGSSNSSPSLYDQHNFTFTNNANDSMLLGMSGGLFAPEERDEMKVEI</sequence>
<evidence type="ECO:0000256" key="2">
    <source>
        <dbReference type="SAM" id="MobiDB-lite"/>
    </source>
</evidence>
<dbReference type="EMBL" id="KV425947">
    <property type="protein sequence ID" value="KZV96076.1"/>
    <property type="molecule type" value="Genomic_DNA"/>
</dbReference>
<evidence type="ECO:0000256" key="1">
    <source>
        <dbReference type="SAM" id="Coils"/>
    </source>
</evidence>
<dbReference type="AlphaFoldDB" id="A0A165KB69"/>
<feature type="region of interest" description="Disordered" evidence="2">
    <location>
        <begin position="69"/>
        <end position="157"/>
    </location>
</feature>
<organism evidence="3 4">
    <name type="scientific">Exidia glandulosa HHB12029</name>
    <dbReference type="NCBI Taxonomy" id="1314781"/>
    <lineage>
        <taxon>Eukaryota</taxon>
        <taxon>Fungi</taxon>
        <taxon>Dikarya</taxon>
        <taxon>Basidiomycota</taxon>
        <taxon>Agaricomycotina</taxon>
        <taxon>Agaricomycetes</taxon>
        <taxon>Auriculariales</taxon>
        <taxon>Exidiaceae</taxon>
        <taxon>Exidia</taxon>
    </lineage>
</organism>
<feature type="compositionally biased region" description="Low complexity" evidence="2">
    <location>
        <begin position="75"/>
        <end position="96"/>
    </location>
</feature>
<keyword evidence="4" id="KW-1185">Reference proteome</keyword>
<dbReference type="Proteomes" id="UP000077266">
    <property type="component" value="Unassembled WGS sequence"/>
</dbReference>
<evidence type="ECO:0000313" key="4">
    <source>
        <dbReference type="Proteomes" id="UP000077266"/>
    </source>
</evidence>
<protein>
    <submittedName>
        <fullName evidence="3">Uncharacterized protein</fullName>
    </submittedName>
</protein>
<feature type="compositionally biased region" description="Polar residues" evidence="2">
    <location>
        <begin position="99"/>
        <end position="110"/>
    </location>
</feature>
<keyword evidence="1" id="KW-0175">Coiled coil</keyword>
<feature type="region of interest" description="Disordered" evidence="2">
    <location>
        <begin position="216"/>
        <end position="237"/>
    </location>
</feature>
<proteinExistence type="predicted"/>